<dbReference type="HOGENOM" id="CLU_075603_0_0_1"/>
<feature type="compositionally biased region" description="Low complexity" evidence="1">
    <location>
        <begin position="233"/>
        <end position="247"/>
    </location>
</feature>
<evidence type="ECO:0000313" key="2">
    <source>
        <dbReference type="EMBL" id="KIW18160.1"/>
    </source>
</evidence>
<dbReference type="Proteomes" id="UP000053328">
    <property type="component" value="Unassembled WGS sequence"/>
</dbReference>
<feature type="region of interest" description="Disordered" evidence="1">
    <location>
        <begin position="97"/>
        <end position="117"/>
    </location>
</feature>
<keyword evidence="3" id="KW-1185">Reference proteome</keyword>
<feature type="compositionally biased region" description="Polar residues" evidence="1">
    <location>
        <begin position="97"/>
        <end position="112"/>
    </location>
</feature>
<dbReference type="VEuPathDB" id="FungiDB:PV08_02448"/>
<protein>
    <submittedName>
        <fullName evidence="2">Uncharacterized protein</fullName>
    </submittedName>
</protein>
<feature type="compositionally biased region" description="Low complexity" evidence="1">
    <location>
        <begin position="256"/>
        <end position="278"/>
    </location>
</feature>
<reference evidence="2 3" key="1">
    <citation type="submission" date="2015-01" db="EMBL/GenBank/DDBJ databases">
        <title>The Genome Sequence of Exophiala spinifera CBS89968.</title>
        <authorList>
            <consortium name="The Broad Institute Genomics Platform"/>
            <person name="Cuomo C."/>
            <person name="de Hoog S."/>
            <person name="Gorbushina A."/>
            <person name="Stielow B."/>
            <person name="Teixiera M."/>
            <person name="Abouelleil A."/>
            <person name="Chapman S.B."/>
            <person name="Priest M."/>
            <person name="Young S.K."/>
            <person name="Wortman J."/>
            <person name="Nusbaum C."/>
            <person name="Birren B."/>
        </authorList>
    </citation>
    <scope>NUCLEOTIDE SEQUENCE [LARGE SCALE GENOMIC DNA]</scope>
    <source>
        <strain evidence="2 3">CBS 89968</strain>
    </source>
</reference>
<dbReference type="AlphaFoldDB" id="A0A0D2BHQ8"/>
<feature type="compositionally biased region" description="Polar residues" evidence="1">
    <location>
        <begin position="199"/>
        <end position="212"/>
    </location>
</feature>
<dbReference type="EMBL" id="KN847493">
    <property type="protein sequence ID" value="KIW18160.1"/>
    <property type="molecule type" value="Genomic_DNA"/>
</dbReference>
<evidence type="ECO:0000256" key="1">
    <source>
        <dbReference type="SAM" id="MobiDB-lite"/>
    </source>
</evidence>
<name>A0A0D2BHQ8_9EURO</name>
<dbReference type="OrthoDB" id="10261408at2759"/>
<feature type="region of interest" description="Disordered" evidence="1">
    <location>
        <begin position="198"/>
        <end position="278"/>
    </location>
</feature>
<proteinExistence type="predicted"/>
<evidence type="ECO:0000313" key="3">
    <source>
        <dbReference type="Proteomes" id="UP000053328"/>
    </source>
</evidence>
<organism evidence="2 3">
    <name type="scientific">Exophiala spinifera</name>
    <dbReference type="NCBI Taxonomy" id="91928"/>
    <lineage>
        <taxon>Eukaryota</taxon>
        <taxon>Fungi</taxon>
        <taxon>Dikarya</taxon>
        <taxon>Ascomycota</taxon>
        <taxon>Pezizomycotina</taxon>
        <taxon>Eurotiomycetes</taxon>
        <taxon>Chaetothyriomycetidae</taxon>
        <taxon>Chaetothyriales</taxon>
        <taxon>Herpotrichiellaceae</taxon>
        <taxon>Exophiala</taxon>
    </lineage>
</organism>
<dbReference type="RefSeq" id="XP_016238376.1">
    <property type="nucleotide sequence ID" value="XM_016376806.1"/>
</dbReference>
<accession>A0A0D2BHQ8</accession>
<feature type="compositionally biased region" description="Polar residues" evidence="1">
    <location>
        <begin position="219"/>
        <end position="231"/>
    </location>
</feature>
<dbReference type="GeneID" id="27329531"/>
<sequence length="343" mass="37505">MSSCWYTMYMARAKKKVSQALVAQNILGLPIPDLTERLTVSLHRGPAKGYIEGLEHRLHEAESLLLSLLPLVTAEQLNCATESLKSTSSLTTNTLNMQTRDSQSPGPHNVRSSPPLLNKKTGIEYWESFPLDTADNIRKWQEDCVLHSTGQSHHPSFRNSTSGDDSLSREMMQNAFHSAHDSRPASVDLVRAPSGAFRSMSSDSYRSGTSTPVHAPQHPQAQATVSSSNHLRQLPSTSQQQHQPQQHNWNSMSIFSSLSSPGGTTTTSTPNNNSTINNVDMSNEALLLQSFADSTWAQSQSLNNGMGNMNSGVGTGNGMALESGPMEVDTGFFTNDLQRSLFW</sequence>
<gene>
    <name evidence="2" type="ORF">PV08_02448</name>
</gene>